<dbReference type="EMBL" id="JBHSBN010000042">
    <property type="protein sequence ID" value="MFC4110471.1"/>
    <property type="molecule type" value="Genomic_DNA"/>
</dbReference>
<dbReference type="PANTHER" id="PTHR37042:SF4">
    <property type="entry name" value="OUTER MEMBRANE PROTEIN RV1973"/>
    <property type="match status" value="1"/>
</dbReference>
<evidence type="ECO:0000313" key="6">
    <source>
        <dbReference type="Proteomes" id="UP001595868"/>
    </source>
</evidence>
<keyword evidence="2 4" id="KW-0472">Membrane</keyword>
<evidence type="ECO:0000256" key="1">
    <source>
        <dbReference type="ARBA" id="ARBA00004370"/>
    </source>
</evidence>
<evidence type="ECO:0000256" key="3">
    <source>
        <dbReference type="SAM" id="MobiDB-lite"/>
    </source>
</evidence>
<proteinExistence type="predicted"/>
<accession>A0ABV8KY21</accession>
<keyword evidence="4" id="KW-1133">Transmembrane helix</keyword>
<sequence length="345" mass="36238">MPTSEERRLRLVPGTPSTPPDRTTARPRRVVTSRVLAPVRSEPAADEPAADEPTGTDPADPSPAGTRPDRTRPAGDEPLVDDPDRAAPALDEPSSDEQFPVGPRSPGTEPDDLPGSGSPRGGTRTRRTNRRTAATRDGSAAPVDGEVSSPAADEGAADGDAADGGPDDGDAGPRRRRPGRSLRPRRPAPTTAVLLAVLCAALVALGVAGRDWYADRQLATAHQQALAAARQTTVNFISISASSVDNDLRRISAGATGEFREQFDRGQPQVRSAVVENKVESRGTVLQAGLVSGDTRTAVALVAVDATVKNVHAPAGRPSHYRIQVDLTRDADTGHWLVSRLQFVG</sequence>
<dbReference type="Proteomes" id="UP001595868">
    <property type="component" value="Unassembled WGS sequence"/>
</dbReference>
<protein>
    <recommendedName>
        <fullName evidence="7">Mce-associated membrane protein</fullName>
    </recommendedName>
</protein>
<reference evidence="6" key="1">
    <citation type="journal article" date="2019" name="Int. J. Syst. Evol. Microbiol.">
        <title>The Global Catalogue of Microorganisms (GCM) 10K type strain sequencing project: providing services to taxonomists for standard genome sequencing and annotation.</title>
        <authorList>
            <consortium name="The Broad Institute Genomics Platform"/>
            <consortium name="The Broad Institute Genome Sequencing Center for Infectious Disease"/>
            <person name="Wu L."/>
            <person name="Ma J."/>
        </authorList>
    </citation>
    <scope>NUCLEOTIDE SEQUENCE [LARGE SCALE GENOMIC DNA]</scope>
    <source>
        <strain evidence="6">2902at01</strain>
    </source>
</reference>
<keyword evidence="4" id="KW-0812">Transmembrane</keyword>
<name>A0ABV8KY21_9ACTN</name>
<feature type="compositionally biased region" description="Basic residues" evidence="3">
    <location>
        <begin position="174"/>
        <end position="186"/>
    </location>
</feature>
<evidence type="ECO:0000256" key="4">
    <source>
        <dbReference type="SAM" id="Phobius"/>
    </source>
</evidence>
<keyword evidence="6" id="KW-1185">Reference proteome</keyword>
<evidence type="ECO:0000256" key="2">
    <source>
        <dbReference type="ARBA" id="ARBA00023136"/>
    </source>
</evidence>
<comment type="subcellular location">
    <subcellularLocation>
        <location evidence="1">Membrane</location>
    </subcellularLocation>
</comment>
<feature type="region of interest" description="Disordered" evidence="3">
    <location>
        <begin position="1"/>
        <end position="187"/>
    </location>
</feature>
<evidence type="ECO:0000313" key="5">
    <source>
        <dbReference type="EMBL" id="MFC4110471.1"/>
    </source>
</evidence>
<evidence type="ECO:0008006" key="7">
    <source>
        <dbReference type="Google" id="ProtNLM"/>
    </source>
</evidence>
<feature type="transmembrane region" description="Helical" evidence="4">
    <location>
        <begin position="190"/>
        <end position="209"/>
    </location>
</feature>
<comment type="caution">
    <text evidence="5">The sequence shown here is derived from an EMBL/GenBank/DDBJ whole genome shotgun (WGS) entry which is preliminary data.</text>
</comment>
<gene>
    <name evidence="5" type="ORF">ACFOX0_31700</name>
</gene>
<dbReference type="PANTHER" id="PTHR37042">
    <property type="entry name" value="OUTER MEMBRANE PROTEIN RV1973"/>
    <property type="match status" value="1"/>
</dbReference>
<feature type="compositionally biased region" description="Acidic residues" evidence="3">
    <location>
        <begin position="155"/>
        <end position="170"/>
    </location>
</feature>
<organism evidence="5 6">
    <name type="scientific">Micromonospora zhanjiangensis</name>
    <dbReference type="NCBI Taxonomy" id="1522057"/>
    <lineage>
        <taxon>Bacteria</taxon>
        <taxon>Bacillati</taxon>
        <taxon>Actinomycetota</taxon>
        <taxon>Actinomycetes</taxon>
        <taxon>Micromonosporales</taxon>
        <taxon>Micromonosporaceae</taxon>
        <taxon>Micromonospora</taxon>
    </lineage>
</organism>
<dbReference type="RefSeq" id="WP_377552899.1">
    <property type="nucleotide sequence ID" value="NZ_JBHSBN010000042.1"/>
</dbReference>